<gene>
    <name evidence="1" type="ORF">ABW99_00395</name>
</gene>
<dbReference type="AlphaFoldDB" id="A0A0G3ENQ3"/>
<dbReference type="Proteomes" id="UP000036700">
    <property type="component" value="Chromosome"/>
</dbReference>
<keyword evidence="2" id="KW-1185">Reference proteome</keyword>
<dbReference type="EMBL" id="CP011568">
    <property type="protein sequence ID" value="AKJ66917.2"/>
    <property type="molecule type" value="Genomic_DNA"/>
</dbReference>
<proteinExistence type="predicted"/>
<organism evidence="1 2">
    <name type="scientific">Pandoraea thiooxydans</name>
    <dbReference type="NCBI Taxonomy" id="445709"/>
    <lineage>
        <taxon>Bacteria</taxon>
        <taxon>Pseudomonadati</taxon>
        <taxon>Pseudomonadota</taxon>
        <taxon>Betaproteobacteria</taxon>
        <taxon>Burkholderiales</taxon>
        <taxon>Burkholderiaceae</taxon>
        <taxon>Pandoraea</taxon>
    </lineage>
</organism>
<sequence length="183" mass="20696">MAQIYFAFDKEILATTMAWDFSGQNARSNPHGEPLKDLKRSKNVWYQGAIQCTACELFEVIHRKAQATSQHLLRRSTGIVLSSNQVLQILVITSCLMPDVRLVTRMVADQSNKEFRVGGHRNVGLKVQHSTVRTEYTQDLNRLKRRGKKFGNSHIGNAFLGCTWSRKQVFHVAVPSAEKAVRA</sequence>
<reference evidence="2" key="1">
    <citation type="submission" date="2015-06" db="EMBL/GenBank/DDBJ databases">
        <authorList>
            <person name="Lim Y.L."/>
            <person name="Ee R."/>
            <person name="Yong D."/>
            <person name="How K.Y."/>
            <person name="Yin W.F."/>
            <person name="Chan K.G."/>
        </authorList>
    </citation>
    <scope>NUCLEOTIDE SEQUENCE [LARGE SCALE GENOMIC DNA]</scope>
    <source>
        <strain evidence="2">DSM 25325</strain>
    </source>
</reference>
<evidence type="ECO:0000313" key="1">
    <source>
        <dbReference type="EMBL" id="AKJ66917.2"/>
    </source>
</evidence>
<protein>
    <submittedName>
        <fullName evidence="1">Uncharacterized protein</fullName>
    </submittedName>
</protein>
<evidence type="ECO:0000313" key="2">
    <source>
        <dbReference type="Proteomes" id="UP000036700"/>
    </source>
</evidence>
<accession>A0A0G3ENQ3</accession>
<name>A0A0G3ENQ3_9BURK</name>
<dbReference type="KEGG" id="ptx:ABW99_00395"/>
<dbReference type="STRING" id="445709.ABW99_00395"/>